<dbReference type="RefSeq" id="WP_043058375.1">
    <property type="nucleotide sequence ID" value="NZ_LXEY01000021.1"/>
</dbReference>
<keyword evidence="8" id="KW-1185">Reference proteome</keyword>
<comment type="subcellular location">
    <subcellularLocation>
        <location evidence="1">Membrane</location>
        <topology evidence="1">Multi-pass membrane protein</topology>
    </subcellularLocation>
</comment>
<name>A0A1B7LXJ2_9MICC</name>
<comment type="caution">
    <text evidence="7">The sequence shown here is derived from an EMBL/GenBank/DDBJ whole genome shotgun (WGS) entry which is preliminary data.</text>
</comment>
<dbReference type="Proteomes" id="UP000078292">
    <property type="component" value="Unassembled WGS sequence"/>
</dbReference>
<dbReference type="GO" id="GO:0015386">
    <property type="term" value="F:potassium:proton antiporter activity"/>
    <property type="evidence" value="ECO:0007669"/>
    <property type="project" value="TreeGrafter"/>
</dbReference>
<feature type="transmembrane region" description="Helical" evidence="5">
    <location>
        <begin position="111"/>
        <end position="133"/>
    </location>
</feature>
<dbReference type="PANTHER" id="PTHR37958">
    <property type="entry name" value="SODIUM-POTASSIUM/PROTON ANTIPORTER CHAA"/>
    <property type="match status" value="1"/>
</dbReference>
<dbReference type="GO" id="GO:0005886">
    <property type="term" value="C:plasma membrane"/>
    <property type="evidence" value="ECO:0007669"/>
    <property type="project" value="TreeGrafter"/>
</dbReference>
<accession>A0A1B7LXJ2</accession>
<evidence type="ECO:0000256" key="1">
    <source>
        <dbReference type="ARBA" id="ARBA00004141"/>
    </source>
</evidence>
<sequence>MTSALLRSILTPSAILQFIIGWAAVVFFRLGSTFFQPPQKTVALVIILVAIVAVIICAAFGVVTQAEHLARRLGDPYGTLILTMSIVMIEVILIAAVMLGPGEHPTIARDSVMAVSMIILNLVVGLALIVGGLRHAKLRVNRTGVGAYLGILLPLLTVGLVLPAFIGDDGQYSVGQAIPIVAMTILVYGLFLYFQTGRQRTDFQEPTVSANLDPAERGTVTTEQRSSIGQILRVHRSEILARTLLLVATVLPIVLLSHDMATYLDTLLDRAGAPVALSGIVIATIVFLPETVTTVRAAAAGEMQRVSNLCHGALVSTVGLTIPVVLIIGMVTGQSVILGESPAHMILLAVSLLLTFASFLGGRATAVHGMAHLMIFSVYILTLMS</sequence>
<feature type="transmembrane region" description="Helical" evidence="5">
    <location>
        <begin position="9"/>
        <end position="30"/>
    </location>
</feature>
<evidence type="ECO:0000256" key="2">
    <source>
        <dbReference type="ARBA" id="ARBA00022692"/>
    </source>
</evidence>
<dbReference type="InterPro" id="IPR004837">
    <property type="entry name" value="NaCa_Exmemb"/>
</dbReference>
<feature type="domain" description="Sodium/calcium exchanger membrane region" evidence="6">
    <location>
        <begin position="244"/>
        <end position="383"/>
    </location>
</feature>
<gene>
    <name evidence="7" type="ORF">A6F49_14100</name>
</gene>
<dbReference type="EMBL" id="LXEY01000021">
    <property type="protein sequence ID" value="OAV59884.1"/>
    <property type="molecule type" value="Genomic_DNA"/>
</dbReference>
<feature type="transmembrane region" description="Helical" evidence="5">
    <location>
        <begin position="270"/>
        <end position="288"/>
    </location>
</feature>
<dbReference type="GO" id="GO:0015385">
    <property type="term" value="F:sodium:proton antiporter activity"/>
    <property type="evidence" value="ECO:0007669"/>
    <property type="project" value="TreeGrafter"/>
</dbReference>
<feature type="transmembrane region" description="Helical" evidence="5">
    <location>
        <begin position="343"/>
        <end position="360"/>
    </location>
</feature>
<dbReference type="STRING" id="1837282.A6F49_14100"/>
<feature type="transmembrane region" description="Helical" evidence="5">
    <location>
        <begin position="145"/>
        <end position="166"/>
    </location>
</feature>
<dbReference type="OrthoDB" id="3531445at2"/>
<feature type="transmembrane region" description="Helical" evidence="5">
    <location>
        <begin position="309"/>
        <end position="331"/>
    </location>
</feature>
<reference evidence="7 8" key="1">
    <citation type="submission" date="2016-04" db="EMBL/GenBank/DDBJ databases">
        <title>First whole genome shotgun sequence of the bacterium Enteractinococcus sp. strain UASWS1574.</title>
        <authorList>
            <person name="Crovadore J."/>
            <person name="Chablais R."/>
            <person name="Lefort F."/>
        </authorList>
    </citation>
    <scope>NUCLEOTIDE SEQUENCE [LARGE SCALE GENOMIC DNA]</scope>
    <source>
        <strain evidence="7 8">UASWS1574</strain>
    </source>
</reference>
<dbReference type="InterPro" id="IPR052946">
    <property type="entry name" value="Alkaline_pH_Ca-Antiporter"/>
</dbReference>
<dbReference type="PANTHER" id="PTHR37958:SF1">
    <property type="entry name" value="SODIUM-POTASSIUM_PROTON ANTIPORTER CHAA"/>
    <property type="match status" value="1"/>
</dbReference>
<keyword evidence="3 5" id="KW-1133">Transmembrane helix</keyword>
<protein>
    <submittedName>
        <fullName evidence="7">Calcium:proton antiporter</fullName>
    </submittedName>
</protein>
<feature type="domain" description="Sodium/calcium exchanger membrane region" evidence="6">
    <location>
        <begin position="45"/>
        <end position="196"/>
    </location>
</feature>
<evidence type="ECO:0000313" key="7">
    <source>
        <dbReference type="EMBL" id="OAV59884.1"/>
    </source>
</evidence>
<dbReference type="Pfam" id="PF01699">
    <property type="entry name" value="Na_Ca_ex"/>
    <property type="match status" value="2"/>
</dbReference>
<feature type="transmembrane region" description="Helical" evidence="5">
    <location>
        <begin position="172"/>
        <end position="194"/>
    </location>
</feature>
<dbReference type="AlphaFoldDB" id="A0A1B7LXJ2"/>
<feature type="transmembrane region" description="Helical" evidence="5">
    <location>
        <begin position="42"/>
        <end position="64"/>
    </location>
</feature>
<organism evidence="7 8">
    <name type="scientific">Enteractinococcus helveticum</name>
    <dbReference type="NCBI Taxonomy" id="1837282"/>
    <lineage>
        <taxon>Bacteria</taxon>
        <taxon>Bacillati</taxon>
        <taxon>Actinomycetota</taxon>
        <taxon>Actinomycetes</taxon>
        <taxon>Micrococcales</taxon>
        <taxon>Micrococcaceae</taxon>
    </lineage>
</organism>
<evidence type="ECO:0000256" key="5">
    <source>
        <dbReference type="SAM" id="Phobius"/>
    </source>
</evidence>
<feature type="transmembrane region" description="Helical" evidence="5">
    <location>
        <begin position="76"/>
        <end position="99"/>
    </location>
</feature>
<feature type="transmembrane region" description="Helical" evidence="5">
    <location>
        <begin position="367"/>
        <end position="384"/>
    </location>
</feature>
<keyword evidence="4 5" id="KW-0472">Membrane</keyword>
<feature type="transmembrane region" description="Helical" evidence="5">
    <location>
        <begin position="239"/>
        <end position="258"/>
    </location>
</feature>
<evidence type="ECO:0000313" key="8">
    <source>
        <dbReference type="Proteomes" id="UP000078292"/>
    </source>
</evidence>
<keyword evidence="2 5" id="KW-0812">Transmembrane</keyword>
<evidence type="ECO:0000256" key="4">
    <source>
        <dbReference type="ARBA" id="ARBA00023136"/>
    </source>
</evidence>
<evidence type="ECO:0000256" key="3">
    <source>
        <dbReference type="ARBA" id="ARBA00022989"/>
    </source>
</evidence>
<evidence type="ECO:0000259" key="6">
    <source>
        <dbReference type="Pfam" id="PF01699"/>
    </source>
</evidence>
<proteinExistence type="predicted"/>